<dbReference type="Gene3D" id="2.60.40.420">
    <property type="entry name" value="Cupredoxins - blue copper proteins"/>
    <property type="match status" value="3"/>
</dbReference>
<comment type="caution">
    <text evidence="9">The sequence shown here is derived from an EMBL/GenBank/DDBJ whole genome shotgun (WGS) entry which is preliminary data.</text>
</comment>
<dbReference type="RefSeq" id="XP_070895553.1">
    <property type="nucleotide sequence ID" value="XM_071041267.1"/>
</dbReference>
<evidence type="ECO:0000259" key="6">
    <source>
        <dbReference type="Pfam" id="PF00394"/>
    </source>
</evidence>
<proteinExistence type="inferred from homology"/>
<protein>
    <submittedName>
        <fullName evidence="9">Cupredoxin</fullName>
    </submittedName>
</protein>
<dbReference type="Pfam" id="PF07731">
    <property type="entry name" value="Cu-oxidase_2"/>
    <property type="match status" value="1"/>
</dbReference>
<reference evidence="9 10" key="1">
    <citation type="submission" date="2024-07" db="EMBL/GenBank/DDBJ databases">
        <title>Section-level genome sequencing and comparative genomics of Aspergillus sections Usti and Cavernicolus.</title>
        <authorList>
            <consortium name="Lawrence Berkeley National Laboratory"/>
            <person name="Nybo J.L."/>
            <person name="Vesth T.C."/>
            <person name="Theobald S."/>
            <person name="Frisvad J.C."/>
            <person name="Larsen T.O."/>
            <person name="Kjaerboelling I."/>
            <person name="Rothschild-Mancinelli K."/>
            <person name="Lyhne E.K."/>
            <person name="Kogle M.E."/>
            <person name="Barry K."/>
            <person name="Clum A."/>
            <person name="Na H."/>
            <person name="Ledsgaard L."/>
            <person name="Lin J."/>
            <person name="Lipzen A."/>
            <person name="Kuo A."/>
            <person name="Riley R."/>
            <person name="Mondo S."/>
            <person name="LaButti K."/>
            <person name="Haridas S."/>
            <person name="Pangalinan J."/>
            <person name="Salamov A.A."/>
            <person name="Simmons B.A."/>
            <person name="Magnuson J.K."/>
            <person name="Chen J."/>
            <person name="Drula E."/>
            <person name="Henrissat B."/>
            <person name="Wiebenga A."/>
            <person name="Lubbers R.J."/>
            <person name="Gomes A.C."/>
            <person name="Macurrencykelacurrency M.R."/>
            <person name="Stajich J."/>
            <person name="Grigoriev I.V."/>
            <person name="Mortensen U.H."/>
            <person name="De vries R.P."/>
            <person name="Baker S.E."/>
            <person name="Andersen M.R."/>
        </authorList>
    </citation>
    <scope>NUCLEOTIDE SEQUENCE [LARGE SCALE GENOMIC DNA]</scope>
    <source>
        <strain evidence="9 10">CBS 756.74</strain>
    </source>
</reference>
<evidence type="ECO:0000313" key="9">
    <source>
        <dbReference type="EMBL" id="KAL2843280.1"/>
    </source>
</evidence>
<feature type="signal peptide" evidence="5">
    <location>
        <begin position="1"/>
        <end position="17"/>
    </location>
</feature>
<dbReference type="PANTHER" id="PTHR11709">
    <property type="entry name" value="MULTI-COPPER OXIDASE"/>
    <property type="match status" value="1"/>
</dbReference>
<feature type="domain" description="Plastocyanin-like" evidence="8">
    <location>
        <begin position="26"/>
        <end position="141"/>
    </location>
</feature>
<dbReference type="InterPro" id="IPR008972">
    <property type="entry name" value="Cupredoxin"/>
</dbReference>
<dbReference type="SUPFAM" id="SSF49503">
    <property type="entry name" value="Cupredoxins"/>
    <property type="match status" value="3"/>
</dbReference>
<evidence type="ECO:0000256" key="4">
    <source>
        <dbReference type="SAM" id="Phobius"/>
    </source>
</evidence>
<evidence type="ECO:0000259" key="8">
    <source>
        <dbReference type="Pfam" id="PF07732"/>
    </source>
</evidence>
<dbReference type="InterPro" id="IPR045087">
    <property type="entry name" value="Cu-oxidase_fam"/>
</dbReference>
<keyword evidence="4" id="KW-0472">Membrane</keyword>
<dbReference type="GeneID" id="98156431"/>
<keyword evidence="4" id="KW-1133">Transmembrane helix</keyword>
<comment type="similarity">
    <text evidence="1">Belongs to the multicopper oxidase family.</text>
</comment>
<accession>A0ABR4JTB9</accession>
<dbReference type="Pfam" id="PF00394">
    <property type="entry name" value="Cu-oxidase"/>
    <property type="match status" value="1"/>
</dbReference>
<evidence type="ECO:0000256" key="1">
    <source>
        <dbReference type="ARBA" id="ARBA00010609"/>
    </source>
</evidence>
<sequence length="599" mass="65795">MLSIWILSLCLALRVASETLHFDYNITKVSANPGGLHERPTIGVNGKWPPPQIQGNVGDVVVLNIRNLLENQSTSLHFHGISMKGTPHMDGAAGVLQCPILPGKTFEYIFQLTSPGTYWYHADDGAQSADGLRGLLIVRDPMCPYKDDYDDEIVLSVSDWYDAQMSGPMASENDNHTTSRPPAPDSILLNDSHDVRVHVNPGTTYLVRVANIGSIAGQYVQITDHEMVLVQVDGVYTKPTKTHGIYLGPGQRYSFLMTAKNETSANYPIIATMDLVNGLDHGKTATATGWIVYDSSLPTAEFHRKDTVEPSDFLDDMSLVPLDEKPLLDPPNQSITLDITMTELADGSKRWSFNNTIYSPPTVPTLYTALATKQKAVDPAIYGTSINSFVLHPDEIIEIIINNPSDTQHLFHLHGHEFQVIHRSEAAVGAVDASHKDKEKSTPFPMRRDTIIVNPGSLVVLRFKTDNPGIWLLQSQIAWPSHSGLAATFIEAPLEVQKSLSLSSIPIPFGDACAEGNVEIIMAHPLPVGGVRTPADSVLDGLIYPVIYLVIFGAAVPLTLVLLWPQIKWFFLILRNGLPGDRRPSYRIIADHGSLEKLS</sequence>
<dbReference type="PANTHER" id="PTHR11709:SF361">
    <property type="entry name" value="IRON TRANSPORT MULTICOPPER OXIDASE FET3"/>
    <property type="match status" value="1"/>
</dbReference>
<dbReference type="CDD" id="cd13877">
    <property type="entry name" value="CuRO_2_Fet3p_like"/>
    <property type="match status" value="1"/>
</dbReference>
<feature type="domain" description="Plastocyanin-like" evidence="6">
    <location>
        <begin position="152"/>
        <end position="295"/>
    </location>
</feature>
<evidence type="ECO:0000256" key="2">
    <source>
        <dbReference type="ARBA" id="ARBA00022729"/>
    </source>
</evidence>
<keyword evidence="3" id="KW-0186">Copper</keyword>
<dbReference type="InterPro" id="IPR001117">
    <property type="entry name" value="Cu-oxidase_2nd"/>
</dbReference>
<keyword evidence="4" id="KW-0812">Transmembrane</keyword>
<keyword evidence="10" id="KW-1185">Reference proteome</keyword>
<dbReference type="InterPro" id="IPR011707">
    <property type="entry name" value="Cu-oxidase-like_N"/>
</dbReference>
<name>A0ABR4JTB9_9EURO</name>
<dbReference type="InterPro" id="IPR044130">
    <property type="entry name" value="CuRO_2_Fet3-like"/>
</dbReference>
<evidence type="ECO:0000256" key="3">
    <source>
        <dbReference type="ARBA" id="ARBA00023008"/>
    </source>
</evidence>
<evidence type="ECO:0000313" key="10">
    <source>
        <dbReference type="Proteomes" id="UP001610444"/>
    </source>
</evidence>
<dbReference type="Pfam" id="PF07732">
    <property type="entry name" value="Cu-oxidase_3"/>
    <property type="match status" value="1"/>
</dbReference>
<dbReference type="EMBL" id="JBFXLR010000047">
    <property type="protein sequence ID" value="KAL2843280.1"/>
    <property type="molecule type" value="Genomic_DNA"/>
</dbReference>
<gene>
    <name evidence="9" type="ORF">BJX68DRAFT_244207</name>
</gene>
<dbReference type="InterPro" id="IPR011706">
    <property type="entry name" value="Cu-oxidase_C"/>
</dbReference>
<feature type="chain" id="PRO_5047290561" evidence="5">
    <location>
        <begin position="18"/>
        <end position="599"/>
    </location>
</feature>
<feature type="transmembrane region" description="Helical" evidence="4">
    <location>
        <begin position="542"/>
        <end position="565"/>
    </location>
</feature>
<evidence type="ECO:0000259" key="7">
    <source>
        <dbReference type="Pfam" id="PF07731"/>
    </source>
</evidence>
<organism evidence="9 10">
    <name type="scientific">Aspergillus pseudodeflectus</name>
    <dbReference type="NCBI Taxonomy" id="176178"/>
    <lineage>
        <taxon>Eukaryota</taxon>
        <taxon>Fungi</taxon>
        <taxon>Dikarya</taxon>
        <taxon>Ascomycota</taxon>
        <taxon>Pezizomycotina</taxon>
        <taxon>Eurotiomycetes</taxon>
        <taxon>Eurotiomycetidae</taxon>
        <taxon>Eurotiales</taxon>
        <taxon>Aspergillaceae</taxon>
        <taxon>Aspergillus</taxon>
        <taxon>Aspergillus subgen. Nidulantes</taxon>
    </lineage>
</organism>
<evidence type="ECO:0000256" key="5">
    <source>
        <dbReference type="SAM" id="SignalP"/>
    </source>
</evidence>
<feature type="domain" description="Plastocyanin-like" evidence="7">
    <location>
        <begin position="359"/>
        <end position="493"/>
    </location>
</feature>
<dbReference type="Proteomes" id="UP001610444">
    <property type="component" value="Unassembled WGS sequence"/>
</dbReference>
<keyword evidence="2 5" id="KW-0732">Signal</keyword>